<name>A0A4V6D287_SETVI</name>
<dbReference type="AlphaFoldDB" id="A0A4V6D287"/>
<sequence>MLGADSEFESVVCPCWSCPFQVGSGLCGSLSRFQRWKVDRPLHHRPNTGSGSLYNRLL</sequence>
<dbReference type="Proteomes" id="UP000298652">
    <property type="component" value="Chromosome 9"/>
</dbReference>
<protein>
    <submittedName>
        <fullName evidence="1">Uncharacterized protein</fullName>
    </submittedName>
</protein>
<proteinExistence type="predicted"/>
<evidence type="ECO:0000313" key="2">
    <source>
        <dbReference type="Proteomes" id="UP000298652"/>
    </source>
</evidence>
<keyword evidence="2" id="KW-1185">Reference proteome</keyword>
<evidence type="ECO:0000313" key="1">
    <source>
        <dbReference type="EMBL" id="TKV97735.1"/>
    </source>
</evidence>
<dbReference type="EMBL" id="CM016560">
    <property type="protein sequence ID" value="TKV97735.1"/>
    <property type="molecule type" value="Genomic_DNA"/>
</dbReference>
<reference evidence="1" key="1">
    <citation type="submission" date="2019-03" db="EMBL/GenBank/DDBJ databases">
        <title>WGS assembly of Setaria viridis.</title>
        <authorList>
            <person name="Huang P."/>
            <person name="Jenkins J."/>
            <person name="Grimwood J."/>
            <person name="Barry K."/>
            <person name="Healey A."/>
            <person name="Mamidi S."/>
            <person name="Sreedasyam A."/>
            <person name="Shu S."/>
            <person name="Feldman M."/>
            <person name="Wu J."/>
            <person name="Yu Y."/>
            <person name="Chen C."/>
            <person name="Johnson J."/>
            <person name="Rokhsar D."/>
            <person name="Baxter I."/>
            <person name="Schmutz J."/>
            <person name="Brutnell T."/>
            <person name="Kellogg E."/>
        </authorList>
    </citation>
    <scope>NUCLEOTIDE SEQUENCE [LARGE SCALE GENOMIC DNA]</scope>
</reference>
<accession>A0A4V6D287</accession>
<gene>
    <name evidence="1" type="ORF">SEVIR_9G514850v2</name>
</gene>
<dbReference type="Gramene" id="TKV97735">
    <property type="protein sequence ID" value="TKV97735"/>
    <property type="gene ID" value="SEVIR_9G514850v2"/>
</dbReference>
<organism evidence="1 2">
    <name type="scientific">Setaria viridis</name>
    <name type="common">Green bristlegrass</name>
    <name type="synonym">Setaria italica subsp. viridis</name>
    <dbReference type="NCBI Taxonomy" id="4556"/>
    <lineage>
        <taxon>Eukaryota</taxon>
        <taxon>Viridiplantae</taxon>
        <taxon>Streptophyta</taxon>
        <taxon>Embryophyta</taxon>
        <taxon>Tracheophyta</taxon>
        <taxon>Spermatophyta</taxon>
        <taxon>Magnoliopsida</taxon>
        <taxon>Liliopsida</taxon>
        <taxon>Poales</taxon>
        <taxon>Poaceae</taxon>
        <taxon>PACMAD clade</taxon>
        <taxon>Panicoideae</taxon>
        <taxon>Panicodae</taxon>
        <taxon>Paniceae</taxon>
        <taxon>Cenchrinae</taxon>
        <taxon>Setaria</taxon>
    </lineage>
</organism>